<evidence type="ECO:0000313" key="1">
    <source>
        <dbReference type="EMBL" id="KZD66008.1"/>
    </source>
</evidence>
<protein>
    <submittedName>
        <fullName evidence="1">Uncharacterized protein</fullName>
    </submittedName>
</protein>
<sequence>MNLPPLTTFVLEVGVSCYLEKKRKETKKTSVSLRLTLFIFSKSTADRIRQ</sequence>
<accession>A0A164NYX4</accession>
<proteinExistence type="predicted"/>
<name>A0A164NYX4_BACCE</name>
<dbReference type="AlphaFoldDB" id="A0A164NYX4"/>
<comment type="caution">
    <text evidence="1">The sequence shown here is derived from an EMBL/GenBank/DDBJ whole genome shotgun (WGS) entry which is preliminary data.</text>
</comment>
<evidence type="ECO:0000313" key="2">
    <source>
        <dbReference type="Proteomes" id="UP000076482"/>
    </source>
</evidence>
<gene>
    <name evidence="1" type="ORF">B4088_2765</name>
</gene>
<dbReference type="EMBL" id="LJKE01000045">
    <property type="protein sequence ID" value="KZD66008.1"/>
    <property type="molecule type" value="Genomic_DNA"/>
</dbReference>
<dbReference type="PATRIC" id="fig|1396.535.peg.1809"/>
<reference evidence="1 2" key="1">
    <citation type="submission" date="2015-09" db="EMBL/GenBank/DDBJ databases">
        <title>Bacillus cereus food isolates.</title>
        <authorList>
            <person name="Boekhorst J."/>
        </authorList>
    </citation>
    <scope>NUCLEOTIDE SEQUENCE [LARGE SCALE GENOMIC DNA]</scope>
    <source>
        <strain evidence="1 2">B4088</strain>
    </source>
</reference>
<organism evidence="1 2">
    <name type="scientific">Bacillus cereus</name>
    <dbReference type="NCBI Taxonomy" id="1396"/>
    <lineage>
        <taxon>Bacteria</taxon>
        <taxon>Bacillati</taxon>
        <taxon>Bacillota</taxon>
        <taxon>Bacilli</taxon>
        <taxon>Bacillales</taxon>
        <taxon>Bacillaceae</taxon>
        <taxon>Bacillus</taxon>
        <taxon>Bacillus cereus group</taxon>
    </lineage>
</organism>
<dbReference type="Proteomes" id="UP000076482">
    <property type="component" value="Unassembled WGS sequence"/>
</dbReference>